<dbReference type="AlphaFoldDB" id="A0A2Z4GB92"/>
<dbReference type="OrthoDB" id="9789702at2"/>
<dbReference type="PANTHER" id="PTHR33867">
    <property type="entry name" value="RIBOSOME MATURATION FACTOR RIMP"/>
    <property type="match status" value="1"/>
</dbReference>
<dbReference type="Gene3D" id="3.30.300.70">
    <property type="entry name" value="RimP-like superfamily, N-terminal"/>
    <property type="match status" value="1"/>
</dbReference>
<keyword evidence="1 3" id="KW-0963">Cytoplasm</keyword>
<dbReference type="HAMAP" id="MF_01077">
    <property type="entry name" value="RimP"/>
    <property type="match status" value="1"/>
</dbReference>
<dbReference type="InterPro" id="IPR028989">
    <property type="entry name" value="RimP_N"/>
</dbReference>
<dbReference type="KEGG" id="als:DJ013_09255"/>
<keyword evidence="2 3" id="KW-0690">Ribosome biogenesis</keyword>
<evidence type="ECO:0000256" key="2">
    <source>
        <dbReference type="ARBA" id="ARBA00022517"/>
    </source>
</evidence>
<evidence type="ECO:0000313" key="7">
    <source>
        <dbReference type="Proteomes" id="UP000249873"/>
    </source>
</evidence>
<evidence type="ECO:0000259" key="5">
    <source>
        <dbReference type="Pfam" id="PF17384"/>
    </source>
</evidence>
<comment type="subcellular location">
    <subcellularLocation>
        <location evidence="3">Cytoplasm</location>
    </subcellularLocation>
</comment>
<name>A0A2Z4GB92_9BACT</name>
<dbReference type="InterPro" id="IPR003728">
    <property type="entry name" value="Ribosome_maturation_RimP"/>
</dbReference>
<dbReference type="GO" id="GO:0000028">
    <property type="term" value="P:ribosomal small subunit assembly"/>
    <property type="evidence" value="ECO:0007669"/>
    <property type="project" value="TreeGrafter"/>
</dbReference>
<comment type="function">
    <text evidence="3">Required for maturation of 30S ribosomal subunits.</text>
</comment>
<evidence type="ECO:0000256" key="3">
    <source>
        <dbReference type="HAMAP-Rule" id="MF_01077"/>
    </source>
</evidence>
<accession>A0A2Z4GB92</accession>
<dbReference type="Pfam" id="PF02576">
    <property type="entry name" value="RimP_N"/>
    <property type="match status" value="1"/>
</dbReference>
<dbReference type="PANTHER" id="PTHR33867:SF1">
    <property type="entry name" value="RIBOSOME MATURATION FACTOR RIMP"/>
    <property type="match status" value="1"/>
</dbReference>
<comment type="similarity">
    <text evidence="3">Belongs to the RimP family.</text>
</comment>
<dbReference type="InterPro" id="IPR028998">
    <property type="entry name" value="RimP_C"/>
</dbReference>
<dbReference type="Pfam" id="PF17384">
    <property type="entry name" value="DUF150_C"/>
    <property type="match status" value="1"/>
</dbReference>
<reference evidence="6 7" key="1">
    <citation type="submission" date="2018-05" db="EMBL/GenBank/DDBJ databases">
        <title>Complete genome sequence of Arcticibacterium luteifluviistationis SM1504T, a cytophagaceae bacterium isolated from Arctic surface seawater.</title>
        <authorList>
            <person name="Li Y."/>
            <person name="Qin Q.-L."/>
        </authorList>
    </citation>
    <scope>NUCLEOTIDE SEQUENCE [LARGE SCALE GENOMIC DNA]</scope>
    <source>
        <strain evidence="6 7">SM1504</strain>
    </source>
</reference>
<dbReference type="Proteomes" id="UP000249873">
    <property type="component" value="Chromosome"/>
</dbReference>
<dbReference type="EMBL" id="CP029480">
    <property type="protein sequence ID" value="AWV98348.1"/>
    <property type="molecule type" value="Genomic_DNA"/>
</dbReference>
<gene>
    <name evidence="3" type="primary">rimP</name>
    <name evidence="6" type="ORF">DJ013_09255</name>
</gene>
<feature type="domain" description="Ribosome maturation factor RimP N-terminal" evidence="4">
    <location>
        <begin position="22"/>
        <end position="80"/>
    </location>
</feature>
<sequence length="153" mass="17276">MLDSQQIGQIVEELLDLELQFLVDVKTSSSKIRQKITVLIDTDEGIGIADCSRISRELGDRLEELIDDAYTLEVSSPGLDTPLKIKRQYHKNIGKSLKVITLDGQEIKGELLEAGDLEITVLPEKKKKEKKEPEKINLAFENIKEARVQVTFN</sequence>
<dbReference type="InterPro" id="IPR035956">
    <property type="entry name" value="RimP_N_sf"/>
</dbReference>
<evidence type="ECO:0000256" key="1">
    <source>
        <dbReference type="ARBA" id="ARBA00022490"/>
    </source>
</evidence>
<evidence type="ECO:0000313" key="6">
    <source>
        <dbReference type="EMBL" id="AWV98348.1"/>
    </source>
</evidence>
<keyword evidence="7" id="KW-1185">Reference proteome</keyword>
<dbReference type="SUPFAM" id="SSF75420">
    <property type="entry name" value="YhbC-like, N-terminal domain"/>
    <property type="match status" value="1"/>
</dbReference>
<protein>
    <recommendedName>
        <fullName evidence="3">Ribosome maturation factor RimP</fullName>
    </recommendedName>
</protein>
<proteinExistence type="inferred from homology"/>
<evidence type="ECO:0000259" key="4">
    <source>
        <dbReference type="Pfam" id="PF02576"/>
    </source>
</evidence>
<organism evidence="6 7">
    <name type="scientific">Arcticibacterium luteifluviistationis</name>
    <dbReference type="NCBI Taxonomy" id="1784714"/>
    <lineage>
        <taxon>Bacteria</taxon>
        <taxon>Pseudomonadati</taxon>
        <taxon>Bacteroidota</taxon>
        <taxon>Cytophagia</taxon>
        <taxon>Cytophagales</taxon>
        <taxon>Leadbetterellaceae</taxon>
        <taxon>Arcticibacterium</taxon>
    </lineage>
</organism>
<feature type="domain" description="Ribosome maturation factor RimP C-terminal" evidence="5">
    <location>
        <begin position="83"/>
        <end position="152"/>
    </location>
</feature>
<dbReference type="GO" id="GO:0005829">
    <property type="term" value="C:cytosol"/>
    <property type="evidence" value="ECO:0007669"/>
    <property type="project" value="TreeGrafter"/>
</dbReference>
<dbReference type="GO" id="GO:0006412">
    <property type="term" value="P:translation"/>
    <property type="evidence" value="ECO:0007669"/>
    <property type="project" value="TreeGrafter"/>
</dbReference>